<dbReference type="EMBL" id="JAMFMA010000004">
    <property type="protein sequence ID" value="MCL6275470.1"/>
    <property type="molecule type" value="Genomic_DNA"/>
</dbReference>
<evidence type="ECO:0000259" key="2">
    <source>
        <dbReference type="Pfam" id="PF04773"/>
    </source>
</evidence>
<dbReference type="Gene3D" id="3.55.50.30">
    <property type="match status" value="1"/>
</dbReference>
<feature type="transmembrane region" description="Helical" evidence="1">
    <location>
        <begin position="86"/>
        <end position="107"/>
    </location>
</feature>
<sequence>MLKGFAKYLDDAKFVDWIANPTEEKTKYWEKFIKQNPSEKAKILLLKEYLSLFKTKDKVLTANEKQEILGLIYSKIQPNKVSRGPIYLNIFKYAAVAIIVFGIGFYLTKETVNEPNAEIESLLQVSVDSASDTKLVLSDDKEIIIEDKKSDVNYNEGSTLVINRKDTIAISKASKNDDVAMNQLIVPFGKHSKLTLSDGSIVHLNSGSRLVFPSKFTKSTREVYLGGEAFFEVESNKNSPFIVRLLKDEDLLVQAVGTKFNVNSYDRHNSVTTVLTEGEVHLRDQSKKSLFKKDEHTVMKPGQLAEWNVSSKTVVDQRKVNTDYYTAWIDGLLLFNSETLNEITSRISAYYNVEIRLADNVDGTFKLTGKLDLNESLETIMENLAITASISYEKTENNELLIFK</sequence>
<keyword evidence="1" id="KW-0472">Membrane</keyword>
<organism evidence="4 5">
    <name type="scientific">Flagellimonas spongiicola</name>
    <dbReference type="NCBI Taxonomy" id="2942208"/>
    <lineage>
        <taxon>Bacteria</taxon>
        <taxon>Pseudomonadati</taxon>
        <taxon>Bacteroidota</taxon>
        <taxon>Flavobacteriia</taxon>
        <taxon>Flavobacteriales</taxon>
        <taxon>Flavobacteriaceae</taxon>
        <taxon>Flagellimonas</taxon>
    </lineage>
</organism>
<protein>
    <submittedName>
        <fullName evidence="4">DUF4974 domain-containing protein</fullName>
    </submittedName>
</protein>
<accession>A0ABT0PVT8</accession>
<evidence type="ECO:0000259" key="3">
    <source>
        <dbReference type="Pfam" id="PF16344"/>
    </source>
</evidence>
<dbReference type="InterPro" id="IPR012373">
    <property type="entry name" value="Ferrdict_sens_TM"/>
</dbReference>
<dbReference type="InterPro" id="IPR032508">
    <property type="entry name" value="FecR_C"/>
</dbReference>
<dbReference type="PANTHER" id="PTHR30273">
    <property type="entry name" value="PERIPLASMIC SIGNAL SENSOR AND SIGMA FACTOR ACTIVATOR FECR-RELATED"/>
    <property type="match status" value="1"/>
</dbReference>
<dbReference type="PANTHER" id="PTHR30273:SF2">
    <property type="entry name" value="PROTEIN FECR"/>
    <property type="match status" value="1"/>
</dbReference>
<reference evidence="4 5" key="1">
    <citation type="submission" date="2022-05" db="EMBL/GenBank/DDBJ databases">
        <authorList>
            <person name="Park J.-S."/>
        </authorList>
    </citation>
    <scope>NUCLEOTIDE SEQUENCE [LARGE SCALE GENOMIC DNA]</scope>
    <source>
        <strain evidence="4 5">2012CJ35-5</strain>
    </source>
</reference>
<evidence type="ECO:0000256" key="1">
    <source>
        <dbReference type="SAM" id="Phobius"/>
    </source>
</evidence>
<keyword evidence="1" id="KW-0812">Transmembrane</keyword>
<name>A0ABT0PVT8_9FLAO</name>
<comment type="caution">
    <text evidence="4">The sequence shown here is derived from an EMBL/GenBank/DDBJ whole genome shotgun (WGS) entry which is preliminary data.</text>
</comment>
<evidence type="ECO:0000313" key="5">
    <source>
        <dbReference type="Proteomes" id="UP001203607"/>
    </source>
</evidence>
<evidence type="ECO:0000313" key="4">
    <source>
        <dbReference type="EMBL" id="MCL6275470.1"/>
    </source>
</evidence>
<dbReference type="Proteomes" id="UP001203607">
    <property type="component" value="Unassembled WGS sequence"/>
</dbReference>
<keyword evidence="5" id="KW-1185">Reference proteome</keyword>
<feature type="domain" description="FecR protein" evidence="2">
    <location>
        <begin position="189"/>
        <end position="280"/>
    </location>
</feature>
<dbReference type="InterPro" id="IPR006860">
    <property type="entry name" value="FecR"/>
</dbReference>
<dbReference type="RefSeq" id="WP_249658653.1">
    <property type="nucleotide sequence ID" value="NZ_JAMFMA010000004.1"/>
</dbReference>
<keyword evidence="1" id="KW-1133">Transmembrane helix</keyword>
<feature type="domain" description="Protein FecR C-terminal" evidence="3">
    <location>
        <begin position="333"/>
        <end position="401"/>
    </location>
</feature>
<dbReference type="Gene3D" id="2.60.120.1440">
    <property type="match status" value="1"/>
</dbReference>
<proteinExistence type="predicted"/>
<dbReference type="Pfam" id="PF04773">
    <property type="entry name" value="FecR"/>
    <property type="match status" value="1"/>
</dbReference>
<gene>
    <name evidence="4" type="ORF">M3P19_15760</name>
</gene>
<dbReference type="Pfam" id="PF16344">
    <property type="entry name" value="FecR_C"/>
    <property type="match status" value="1"/>
</dbReference>